<dbReference type="Pfam" id="PF03055">
    <property type="entry name" value="RPE65"/>
    <property type="match status" value="1"/>
</dbReference>
<keyword evidence="3" id="KW-0560">Oxidoreductase</keyword>
<accession>D8LGA2</accession>
<evidence type="ECO:0000256" key="2">
    <source>
        <dbReference type="ARBA" id="ARBA00022723"/>
    </source>
</evidence>
<evidence type="ECO:0000256" key="4">
    <source>
        <dbReference type="ARBA" id="ARBA00023004"/>
    </source>
</evidence>
<comment type="similarity">
    <text evidence="1">Belongs to the carotenoid oxygenase family.</text>
</comment>
<keyword evidence="2 5" id="KW-0479">Metal-binding</keyword>
<comment type="cofactor">
    <cofactor evidence="5">
        <name>Fe(2+)</name>
        <dbReference type="ChEBI" id="CHEBI:29033"/>
    </cofactor>
    <text evidence="5">Binds 1 Fe(2+) ion per subunit.</text>
</comment>
<reference evidence="7 8" key="1">
    <citation type="journal article" date="2010" name="Nature">
        <title>The Ectocarpus genome and the independent evolution of multicellularity in brown algae.</title>
        <authorList>
            <person name="Cock J.M."/>
            <person name="Sterck L."/>
            <person name="Rouze P."/>
            <person name="Scornet D."/>
            <person name="Allen A.E."/>
            <person name="Amoutzias G."/>
            <person name="Anthouard V."/>
            <person name="Artiguenave F."/>
            <person name="Aury J.M."/>
            <person name="Badger J.H."/>
            <person name="Beszteri B."/>
            <person name="Billiau K."/>
            <person name="Bonnet E."/>
            <person name="Bothwell J.H."/>
            <person name="Bowler C."/>
            <person name="Boyen C."/>
            <person name="Brownlee C."/>
            <person name="Carrano C.J."/>
            <person name="Charrier B."/>
            <person name="Cho G.Y."/>
            <person name="Coelho S.M."/>
            <person name="Collen J."/>
            <person name="Corre E."/>
            <person name="Da Silva C."/>
            <person name="Delage L."/>
            <person name="Delaroque N."/>
            <person name="Dittami S.M."/>
            <person name="Doulbeau S."/>
            <person name="Elias M."/>
            <person name="Farnham G."/>
            <person name="Gachon C.M."/>
            <person name="Gschloessl B."/>
            <person name="Heesch S."/>
            <person name="Jabbari K."/>
            <person name="Jubin C."/>
            <person name="Kawai H."/>
            <person name="Kimura K."/>
            <person name="Kloareg B."/>
            <person name="Kupper F.C."/>
            <person name="Lang D."/>
            <person name="Le Bail A."/>
            <person name="Leblanc C."/>
            <person name="Lerouge P."/>
            <person name="Lohr M."/>
            <person name="Lopez P.J."/>
            <person name="Martens C."/>
            <person name="Maumus F."/>
            <person name="Michel G."/>
            <person name="Miranda-Saavedra D."/>
            <person name="Morales J."/>
            <person name="Moreau H."/>
            <person name="Motomura T."/>
            <person name="Nagasato C."/>
            <person name="Napoli C.A."/>
            <person name="Nelson D.R."/>
            <person name="Nyvall-Collen P."/>
            <person name="Peters A.F."/>
            <person name="Pommier C."/>
            <person name="Potin P."/>
            <person name="Poulain J."/>
            <person name="Quesneville H."/>
            <person name="Read B."/>
            <person name="Rensing S.A."/>
            <person name="Ritter A."/>
            <person name="Rousvoal S."/>
            <person name="Samanta M."/>
            <person name="Samson G."/>
            <person name="Schroeder D.C."/>
            <person name="Segurens B."/>
            <person name="Strittmatter M."/>
            <person name="Tonon T."/>
            <person name="Tregear J.W."/>
            <person name="Valentin K."/>
            <person name="von Dassow P."/>
            <person name="Yamagishi T."/>
            <person name="Van de Peer Y."/>
            <person name="Wincker P."/>
        </authorList>
    </citation>
    <scope>NUCLEOTIDE SEQUENCE [LARGE SCALE GENOMIC DNA]</scope>
    <source>
        <strain evidence="8">Ec32 / CCAP1310/4</strain>
    </source>
</reference>
<dbReference type="AlphaFoldDB" id="D8LGA2"/>
<organism evidence="7 8">
    <name type="scientific">Ectocarpus siliculosus</name>
    <name type="common">Brown alga</name>
    <name type="synonym">Conferva siliculosa</name>
    <dbReference type="NCBI Taxonomy" id="2880"/>
    <lineage>
        <taxon>Eukaryota</taxon>
        <taxon>Sar</taxon>
        <taxon>Stramenopiles</taxon>
        <taxon>Ochrophyta</taxon>
        <taxon>PX clade</taxon>
        <taxon>Phaeophyceae</taxon>
        <taxon>Ectocarpales</taxon>
        <taxon>Ectocarpaceae</taxon>
        <taxon>Ectocarpus</taxon>
    </lineage>
</organism>
<proteinExistence type="inferred from homology"/>
<dbReference type="GO" id="GO:0046872">
    <property type="term" value="F:metal ion binding"/>
    <property type="evidence" value="ECO:0007669"/>
    <property type="project" value="UniProtKB-KW"/>
</dbReference>
<feature type="binding site" evidence="5">
    <location>
        <position position="252"/>
    </location>
    <ligand>
        <name>Fe cation</name>
        <dbReference type="ChEBI" id="CHEBI:24875"/>
        <note>catalytic</note>
    </ligand>
</feature>
<dbReference type="OMA" id="ASYRNRW"/>
<dbReference type="STRING" id="2880.D8LGA2"/>
<feature type="compositionally biased region" description="Acidic residues" evidence="6">
    <location>
        <begin position="477"/>
        <end position="487"/>
    </location>
</feature>
<name>D8LGA2_ECTSI</name>
<dbReference type="InterPro" id="IPR004294">
    <property type="entry name" value="Carotenoid_Oase"/>
</dbReference>
<sequence length="548" mass="60558">MNKVLQGVFKAVEWVLNWPDKDNLFLSKVYAPVDEETTRACEVVGVLPEALNGTVARNGPNPKFKPKAGYHWFDGDGMVHSVRIKAGKATYSNRYVRTEKLRTEEEAGEAVAVKLGDMASLVGIPKMLLYSLKVKLGIIPDLIDALETTANTSLDFHAGRLFALCEGGLPYALRVMCDGVIETIGKATFDGQMKAPFTAHPKKDPDTGKLYAFGYQFTDSTKPYVTYYVLDKNGKLERQFPIVDVKRPIMMHDFAITKNYAVFLDFPLLFKPELMLTGQIPFVFDETAGSRMGILRLDASDSSEMRWFDMPQAYFAFHVLNAWEETMEQTGGPGGVAPNTSSVIKIHTCDTKHLDMDFRKAAHGVDQDSLPFLHTVILNLDTGEVIRYSVLPEKPFSEGMDFPQLRRSLVGRKNRFGYCTTFNSKGDAAAELKVDLQAAKPELAQVGRIDYEDGFVGGECIFIPSKPDDHAGHDGDSDSDGELEGGEDDGYLATFVSRKDGTGNSELRVFNAKTMSSEPVAIVKLPARVPAGFHAIFVSEADLAKQQQ</sequence>
<dbReference type="PANTHER" id="PTHR10543">
    <property type="entry name" value="BETA-CAROTENE DIOXYGENASE"/>
    <property type="match status" value="1"/>
</dbReference>
<keyword evidence="4 5" id="KW-0408">Iron</keyword>
<dbReference type="eggNOG" id="KOG1285">
    <property type="taxonomic scope" value="Eukaryota"/>
</dbReference>
<evidence type="ECO:0000313" key="8">
    <source>
        <dbReference type="Proteomes" id="UP000002630"/>
    </source>
</evidence>
<protein>
    <submittedName>
        <fullName evidence="7">Uncharacterized protein</fullName>
    </submittedName>
</protein>
<dbReference type="PANTHER" id="PTHR10543:SF89">
    <property type="entry name" value="CAROTENOID 9,10(9',10')-CLEAVAGE DIOXYGENASE 1"/>
    <property type="match status" value="1"/>
</dbReference>
<dbReference type="InParanoid" id="D8LGA2"/>
<dbReference type="EMBL" id="FN648180">
    <property type="protein sequence ID" value="CBN79001.1"/>
    <property type="molecule type" value="Genomic_DNA"/>
</dbReference>
<feature type="compositionally biased region" description="Basic and acidic residues" evidence="6">
    <location>
        <begin position="466"/>
        <end position="476"/>
    </location>
</feature>
<gene>
    <name evidence="7" type="ORF">Esi_0165_0022</name>
</gene>
<dbReference type="GO" id="GO:0016121">
    <property type="term" value="P:carotene catabolic process"/>
    <property type="evidence" value="ECO:0007669"/>
    <property type="project" value="TreeGrafter"/>
</dbReference>
<dbReference type="OrthoDB" id="44185at2759"/>
<evidence type="ECO:0000256" key="3">
    <source>
        <dbReference type="ARBA" id="ARBA00023002"/>
    </source>
</evidence>
<evidence type="ECO:0000256" key="1">
    <source>
        <dbReference type="ARBA" id="ARBA00006787"/>
    </source>
</evidence>
<dbReference type="EMBL" id="FN649741">
    <property type="protein sequence ID" value="CBN79001.1"/>
    <property type="molecule type" value="Genomic_DNA"/>
</dbReference>
<dbReference type="Proteomes" id="UP000002630">
    <property type="component" value="Linkage Group LG16"/>
</dbReference>
<evidence type="ECO:0000313" key="7">
    <source>
        <dbReference type="EMBL" id="CBN79001.1"/>
    </source>
</evidence>
<evidence type="ECO:0000256" key="6">
    <source>
        <dbReference type="SAM" id="MobiDB-lite"/>
    </source>
</evidence>
<feature type="binding site" evidence="5">
    <location>
        <position position="534"/>
    </location>
    <ligand>
        <name>Fe cation</name>
        <dbReference type="ChEBI" id="CHEBI:24875"/>
        <note>catalytic</note>
    </ligand>
</feature>
<dbReference type="GO" id="GO:0009570">
    <property type="term" value="C:chloroplast stroma"/>
    <property type="evidence" value="ECO:0007669"/>
    <property type="project" value="TreeGrafter"/>
</dbReference>
<dbReference type="GO" id="GO:0010436">
    <property type="term" value="F:carotenoid dioxygenase activity"/>
    <property type="evidence" value="ECO:0007669"/>
    <property type="project" value="TreeGrafter"/>
</dbReference>
<evidence type="ECO:0000256" key="5">
    <source>
        <dbReference type="PIRSR" id="PIRSR604294-1"/>
    </source>
</evidence>
<feature type="binding site" evidence="5">
    <location>
        <position position="318"/>
    </location>
    <ligand>
        <name>Fe cation</name>
        <dbReference type="ChEBI" id="CHEBI:24875"/>
        <note>catalytic</note>
    </ligand>
</feature>
<feature type="binding site" evidence="5">
    <location>
        <position position="200"/>
    </location>
    <ligand>
        <name>Fe cation</name>
        <dbReference type="ChEBI" id="CHEBI:24875"/>
        <note>catalytic</note>
    </ligand>
</feature>
<feature type="region of interest" description="Disordered" evidence="6">
    <location>
        <begin position="466"/>
        <end position="487"/>
    </location>
</feature>
<keyword evidence="8" id="KW-1185">Reference proteome</keyword>